<dbReference type="PANTHER" id="PTHR35083:SF3">
    <property type="entry name" value="SI:CH211-91P5.3"/>
    <property type="match status" value="1"/>
</dbReference>
<evidence type="ECO:0000313" key="4">
    <source>
        <dbReference type="EMBL" id="KAG5833325.1"/>
    </source>
</evidence>
<proteinExistence type="predicted"/>
<organism evidence="4 5">
    <name type="scientific">Anguilla anguilla</name>
    <name type="common">European freshwater eel</name>
    <name type="synonym">Muraena anguilla</name>
    <dbReference type="NCBI Taxonomy" id="7936"/>
    <lineage>
        <taxon>Eukaryota</taxon>
        <taxon>Metazoa</taxon>
        <taxon>Chordata</taxon>
        <taxon>Craniata</taxon>
        <taxon>Vertebrata</taxon>
        <taxon>Euteleostomi</taxon>
        <taxon>Actinopterygii</taxon>
        <taxon>Neopterygii</taxon>
        <taxon>Teleostei</taxon>
        <taxon>Anguilliformes</taxon>
        <taxon>Anguillidae</taxon>
        <taxon>Anguilla</taxon>
    </lineage>
</organism>
<keyword evidence="5" id="KW-1185">Reference proteome</keyword>
<dbReference type="SUPFAM" id="SSF54768">
    <property type="entry name" value="dsRNA-binding domain-like"/>
    <property type="match status" value="2"/>
</dbReference>
<feature type="compositionally biased region" description="Polar residues" evidence="2">
    <location>
        <begin position="811"/>
        <end position="824"/>
    </location>
</feature>
<feature type="compositionally biased region" description="Polar residues" evidence="2">
    <location>
        <begin position="597"/>
        <end position="608"/>
    </location>
</feature>
<gene>
    <name evidence="4" type="ORF">ANANG_G00274740</name>
</gene>
<feature type="region of interest" description="Disordered" evidence="2">
    <location>
        <begin position="597"/>
        <end position="639"/>
    </location>
</feature>
<evidence type="ECO:0000256" key="1">
    <source>
        <dbReference type="SAM" id="Coils"/>
    </source>
</evidence>
<feature type="compositionally biased region" description="Polar residues" evidence="2">
    <location>
        <begin position="836"/>
        <end position="852"/>
    </location>
</feature>
<dbReference type="InterPro" id="IPR027897">
    <property type="entry name" value="DUF4559"/>
</dbReference>
<feature type="region of interest" description="Disordered" evidence="2">
    <location>
        <begin position="558"/>
        <end position="578"/>
    </location>
</feature>
<keyword evidence="1" id="KW-0175">Coiled coil</keyword>
<name>A0A9D3RKC7_ANGAN</name>
<sequence>MASNSRFDDEKYKNWLKTTMSLQLLRSRLSRFIENETETFHNSLRNQVKAKICENGCVIKKLIRNKVPEVCSDCEPWAKKILENHNSQRGDIYWNNSKPYLWSSKKWEVAKVYMPRGNKDHNTVDQFDISAIVNLMTFCSHFKKFVKGQVLQEATNVRNQMMHSSDMKVAKEDMKKHLKKILNVVGHLQVHVPELNELENEINELEEAELNIRVGEEDTSRGDVTNLLNKQKILDLEQQVMKEKIEHLTSRLEDDKELNNEEYLTMKEFLDQNKDLLKQLGPQMEKLNAIEVKVEEHDKQLTVLSETVDQIVKKTEEPVFSADVVKYKNHLFEEAKKNKWPDPVFTEVRKPQGYIGRVEVNGQTYTGCRVHLNKIAAHQEVAMIALEQMDIQSTKEGSLTLHHADQSASASTANSLFFTAVKVPVKTDFEGPEAETSEDAVLEAYKSLEQAMNLGDTGAGSPSDSARQTVHNFFSQAGCGPPEERSITINGKFRSKLCINGDLTFQNPEGMSKKLHAEQAAAKDALLRLAGVLGWDLVGVNENYKGRLQEILIKQGHTAPSYQRIEPSNRGAESEKNLASVPVLQATVSVSNIESQARASVDSSQYPPQLQKPKTETPAPVMPAVQPSESNLPQSSGTDVPVEHYDTAAGQAIAPAMSIDSNESSVSSANSSFFAAVKVAVKTDFEGPEAETLEAAVLEAYKSLEQALNLGDTGAGSPSDGPRQRVHDFFSQAGCGPPEECTSTTDGKFRSQLCINGDLTFQNPDGMPKKQQAEQAAAKEALCRLAGVLGWDLAVVNENYKGRLQELLVKQGQTPPSYQRVSQPSHKEPSDRGAASETSGADVSTPQTTEPVSTVKPLRKPPVDQPQLLPDRKKPRLDNPDFGRMLKMFGLQPTSVIFDNFNVKENVRLTMEINLHDFPYTNQQGYHSKKDAIRKTYLKFGQAIDICGPNTEENQSSMAVKQYFSQKSLSLPTEEVVEKEQKKFFCSLKVPSCRLSYEGQGESEEAAKLEACTQALSQLGPTI</sequence>
<dbReference type="InterPro" id="IPR014720">
    <property type="entry name" value="dsRBD_dom"/>
</dbReference>
<feature type="domain" description="DRBM" evidence="3">
    <location>
        <begin position="956"/>
        <end position="1020"/>
    </location>
</feature>
<dbReference type="Proteomes" id="UP001044222">
    <property type="component" value="Chromosome 16"/>
</dbReference>
<feature type="region of interest" description="Disordered" evidence="2">
    <location>
        <begin position="811"/>
        <end position="880"/>
    </location>
</feature>
<evidence type="ECO:0000259" key="3">
    <source>
        <dbReference type="SMART" id="SM00358"/>
    </source>
</evidence>
<feature type="compositionally biased region" description="Basic and acidic residues" evidence="2">
    <location>
        <begin position="870"/>
        <end position="880"/>
    </location>
</feature>
<protein>
    <recommendedName>
        <fullName evidence="3">DRBM domain-containing protein</fullName>
    </recommendedName>
</protein>
<feature type="domain" description="DRBM" evidence="3">
    <location>
        <begin position="722"/>
        <end position="786"/>
    </location>
</feature>
<dbReference type="EMBL" id="JAFIRN010000016">
    <property type="protein sequence ID" value="KAG5833325.1"/>
    <property type="molecule type" value="Genomic_DNA"/>
</dbReference>
<accession>A0A9D3RKC7</accession>
<feature type="coiled-coil region" evidence="1">
    <location>
        <begin position="188"/>
        <end position="218"/>
    </location>
</feature>
<feature type="domain" description="DRBM" evidence="3">
    <location>
        <begin position="466"/>
        <end position="530"/>
    </location>
</feature>
<dbReference type="Gene3D" id="3.30.160.20">
    <property type="match status" value="2"/>
</dbReference>
<evidence type="ECO:0000313" key="5">
    <source>
        <dbReference type="Proteomes" id="UP001044222"/>
    </source>
</evidence>
<dbReference type="PANTHER" id="PTHR35083">
    <property type="entry name" value="RGD1565685 PROTEIN"/>
    <property type="match status" value="1"/>
</dbReference>
<dbReference type="AlphaFoldDB" id="A0A9D3RKC7"/>
<reference evidence="4" key="1">
    <citation type="submission" date="2021-01" db="EMBL/GenBank/DDBJ databases">
        <title>A chromosome-scale assembly of European eel, Anguilla anguilla.</title>
        <authorList>
            <person name="Henkel C."/>
            <person name="Jong-Raadsen S.A."/>
            <person name="Dufour S."/>
            <person name="Weltzien F.-A."/>
            <person name="Palstra A.P."/>
            <person name="Pelster B."/>
            <person name="Spaink H.P."/>
            <person name="Van Den Thillart G.E."/>
            <person name="Jansen H."/>
            <person name="Zahm M."/>
            <person name="Klopp C."/>
            <person name="Cedric C."/>
            <person name="Louis A."/>
            <person name="Berthelot C."/>
            <person name="Parey E."/>
            <person name="Roest Crollius H."/>
            <person name="Montfort J."/>
            <person name="Robinson-Rechavi M."/>
            <person name="Bucao C."/>
            <person name="Bouchez O."/>
            <person name="Gislard M."/>
            <person name="Lluch J."/>
            <person name="Milhes M."/>
            <person name="Lampietro C."/>
            <person name="Lopez Roques C."/>
            <person name="Donnadieu C."/>
            <person name="Braasch I."/>
            <person name="Desvignes T."/>
            <person name="Postlethwait J."/>
            <person name="Bobe J."/>
            <person name="Guiguen Y."/>
            <person name="Dirks R."/>
        </authorList>
    </citation>
    <scope>NUCLEOTIDE SEQUENCE</scope>
    <source>
        <strain evidence="4">Tag_6206</strain>
        <tissue evidence="4">Liver</tissue>
    </source>
</reference>
<feature type="domain" description="DRBM" evidence="3">
    <location>
        <begin position="327"/>
        <end position="390"/>
    </location>
</feature>
<dbReference type="Pfam" id="PF00035">
    <property type="entry name" value="dsrm"/>
    <property type="match status" value="1"/>
</dbReference>
<dbReference type="CDD" id="cd00048">
    <property type="entry name" value="DSRM_SF"/>
    <property type="match status" value="1"/>
</dbReference>
<dbReference type="SMART" id="SM00358">
    <property type="entry name" value="DSRM"/>
    <property type="match status" value="4"/>
</dbReference>
<comment type="caution">
    <text evidence="4">The sequence shown here is derived from an EMBL/GenBank/DDBJ whole genome shotgun (WGS) entry which is preliminary data.</text>
</comment>
<evidence type="ECO:0000256" key="2">
    <source>
        <dbReference type="SAM" id="MobiDB-lite"/>
    </source>
</evidence>
<dbReference type="Pfam" id="PF15112">
    <property type="entry name" value="DUF4559"/>
    <property type="match status" value="1"/>
</dbReference>
<feature type="compositionally biased region" description="Polar residues" evidence="2">
    <location>
        <begin position="627"/>
        <end position="638"/>
    </location>
</feature>